<feature type="non-terminal residue" evidence="2">
    <location>
        <position position="73"/>
    </location>
</feature>
<gene>
    <name evidence="2" type="ORF">TSPGSL018_16748</name>
</gene>
<feature type="region of interest" description="Disordered" evidence="1">
    <location>
        <begin position="1"/>
        <end position="27"/>
    </location>
</feature>
<dbReference type="EMBL" id="GBEZ01007677">
    <property type="protein sequence ID" value="JAC77803.1"/>
    <property type="molecule type" value="Transcribed_RNA"/>
</dbReference>
<dbReference type="AlphaFoldDB" id="A0A061S0N8"/>
<evidence type="ECO:0000256" key="1">
    <source>
        <dbReference type="SAM" id="MobiDB-lite"/>
    </source>
</evidence>
<organism evidence="2">
    <name type="scientific">Tetraselmis sp. GSL018</name>
    <dbReference type="NCBI Taxonomy" id="582737"/>
    <lineage>
        <taxon>Eukaryota</taxon>
        <taxon>Viridiplantae</taxon>
        <taxon>Chlorophyta</taxon>
        <taxon>core chlorophytes</taxon>
        <taxon>Chlorodendrophyceae</taxon>
        <taxon>Chlorodendrales</taxon>
        <taxon>Chlorodendraceae</taxon>
        <taxon>Tetraselmis</taxon>
    </lineage>
</organism>
<feature type="non-terminal residue" evidence="2">
    <location>
        <position position="1"/>
    </location>
</feature>
<protein>
    <submittedName>
        <fullName evidence="2">Uncharacterized protein</fullName>
    </submittedName>
</protein>
<proteinExistence type="predicted"/>
<sequence>PPQTPHVFPSEGRGGGQLGSCPSHPSPSSLSTLSHLLSLSLSLSPQFLSLPWPPSPPKKENEGIDDILFLQLS</sequence>
<accession>A0A061S0N8</accession>
<reference evidence="2" key="1">
    <citation type="submission" date="2014-05" db="EMBL/GenBank/DDBJ databases">
        <title>The transcriptome of the halophilic microalga Tetraselmis sp. GSL018 isolated from the Great Salt Lake, Utah.</title>
        <authorList>
            <person name="Jinkerson R.E."/>
            <person name="D'Adamo S."/>
            <person name="Posewitz M.C."/>
        </authorList>
    </citation>
    <scope>NUCLEOTIDE SEQUENCE</scope>
    <source>
        <strain evidence="2">GSL018</strain>
    </source>
</reference>
<evidence type="ECO:0000313" key="2">
    <source>
        <dbReference type="EMBL" id="JAC77803.1"/>
    </source>
</evidence>
<name>A0A061S0N8_9CHLO</name>